<reference evidence="1 2" key="1">
    <citation type="submission" date="2017-05" db="EMBL/GenBank/DDBJ databases">
        <title>Vagococcus spp. assemblies.</title>
        <authorList>
            <person name="Gulvik C.A."/>
        </authorList>
    </citation>
    <scope>NUCLEOTIDE SEQUENCE [LARGE SCALE GENOMIC DNA]</scope>
    <source>
        <strain evidence="1 2">DSM 24756</strain>
    </source>
</reference>
<proteinExistence type="predicted"/>
<keyword evidence="2" id="KW-1185">Reference proteome</keyword>
<accession>A0A430AK16</accession>
<comment type="caution">
    <text evidence="1">The sequence shown here is derived from an EMBL/GenBank/DDBJ whole genome shotgun (WGS) entry which is preliminary data.</text>
</comment>
<sequence length="73" mass="8657">MKKADYTLVKVPKWIEFDCPYCLCENTLDYDKVARDYEFEFQFKFRLEIGNCKEKVTCENCGKEIELADVEIG</sequence>
<evidence type="ECO:0000313" key="1">
    <source>
        <dbReference type="EMBL" id="RSU08451.1"/>
    </source>
</evidence>
<dbReference type="Proteomes" id="UP000288669">
    <property type="component" value="Unassembled WGS sequence"/>
</dbReference>
<protein>
    <submittedName>
        <fullName evidence="1">Uncharacterized protein</fullName>
    </submittedName>
</protein>
<dbReference type="AlphaFoldDB" id="A0A430AK16"/>
<dbReference type="RefSeq" id="WP_126823059.1">
    <property type="nucleotide sequence ID" value="NZ_JBHLWU010000001.1"/>
</dbReference>
<dbReference type="EMBL" id="NGJZ01000001">
    <property type="protein sequence ID" value="RSU08451.1"/>
    <property type="molecule type" value="Genomic_DNA"/>
</dbReference>
<evidence type="ECO:0000313" key="2">
    <source>
        <dbReference type="Proteomes" id="UP000288669"/>
    </source>
</evidence>
<name>A0A430AK16_9ENTE</name>
<organism evidence="1 2">
    <name type="scientific">Vagococcus entomophilus</name>
    <dbReference type="NCBI Taxonomy" id="1160095"/>
    <lineage>
        <taxon>Bacteria</taxon>
        <taxon>Bacillati</taxon>
        <taxon>Bacillota</taxon>
        <taxon>Bacilli</taxon>
        <taxon>Lactobacillales</taxon>
        <taxon>Enterococcaceae</taxon>
        <taxon>Vagococcus</taxon>
    </lineage>
</organism>
<gene>
    <name evidence="1" type="ORF">CBF30_04215</name>
</gene>
<dbReference type="OrthoDB" id="2192840at2"/>